<dbReference type="GO" id="GO:0015074">
    <property type="term" value="P:DNA integration"/>
    <property type="evidence" value="ECO:0007669"/>
    <property type="project" value="InterPro"/>
</dbReference>
<comment type="similarity">
    <text evidence="1">Belongs to the 'phage' integrase family.</text>
</comment>
<dbReference type="InterPro" id="IPR050090">
    <property type="entry name" value="Tyrosine_recombinase_XerCD"/>
</dbReference>
<accession>A0A3A9AAM3</accession>
<feature type="domain" description="Tyr recombinase" evidence="4">
    <location>
        <begin position="1"/>
        <end position="196"/>
    </location>
</feature>
<keyword evidence="2" id="KW-0238">DNA-binding</keyword>
<dbReference type="InterPro" id="IPR013762">
    <property type="entry name" value="Integrase-like_cat_sf"/>
</dbReference>
<sequence length="224" mass="26653">MEPVLWCLFYWKIKYYFFRFCLTKAEAIGLTWHDVDMDKKEIHINHQVQYRKIQGDMKLYANNTKTDAGNRIIPMTDNVYRLFIEQKKVWLMTKKDPDFEVNGYKDFVFISHITGKCMNHNSIRRMMKAIVEMNSEREIQLPNVSPHILRHTACCRFAESGCDIKVLQYLMGQTDIKTTMRVYNHVDLGRVKRELNKLENPSKYAEKTISEFTQKFTHFASKSM</sequence>
<dbReference type="Gene3D" id="1.10.443.10">
    <property type="entry name" value="Intergrase catalytic core"/>
    <property type="match status" value="1"/>
</dbReference>
<dbReference type="OrthoDB" id="9803188at2"/>
<name>A0A3A9AAM3_9FIRM</name>
<dbReference type="InterPro" id="IPR011010">
    <property type="entry name" value="DNA_brk_join_enz"/>
</dbReference>
<protein>
    <submittedName>
        <fullName evidence="5">Site-specific integrase</fullName>
    </submittedName>
</protein>
<dbReference type="PANTHER" id="PTHR30349:SF41">
    <property type="entry name" value="INTEGRASE_RECOMBINASE PROTEIN MJ0367-RELATED"/>
    <property type="match status" value="1"/>
</dbReference>
<reference evidence="5 6" key="1">
    <citation type="submission" date="2018-09" db="EMBL/GenBank/DDBJ databases">
        <title>Murine metabolic-syndrome-specific gut microbial biobank.</title>
        <authorList>
            <person name="Liu C."/>
        </authorList>
    </citation>
    <scope>NUCLEOTIDE SEQUENCE [LARGE SCALE GENOMIC DNA]</scope>
    <source>
        <strain evidence="5 6">0.1xD8-82</strain>
    </source>
</reference>
<evidence type="ECO:0000256" key="1">
    <source>
        <dbReference type="ARBA" id="ARBA00008857"/>
    </source>
</evidence>
<organism evidence="5 6">
    <name type="scientific">Parablautia intestinalis</name>
    <dbReference type="NCBI Taxonomy" id="2320100"/>
    <lineage>
        <taxon>Bacteria</taxon>
        <taxon>Bacillati</taxon>
        <taxon>Bacillota</taxon>
        <taxon>Clostridia</taxon>
        <taxon>Lachnospirales</taxon>
        <taxon>Lachnospiraceae</taxon>
        <taxon>Parablautia</taxon>
    </lineage>
</organism>
<keyword evidence="6" id="KW-1185">Reference proteome</keyword>
<evidence type="ECO:0000256" key="3">
    <source>
        <dbReference type="ARBA" id="ARBA00023172"/>
    </source>
</evidence>
<dbReference type="RefSeq" id="WP_120472019.1">
    <property type="nucleotide sequence ID" value="NZ_RAYQ01000030.1"/>
</dbReference>
<evidence type="ECO:0000313" key="6">
    <source>
        <dbReference type="Proteomes" id="UP000280696"/>
    </source>
</evidence>
<evidence type="ECO:0000313" key="5">
    <source>
        <dbReference type="EMBL" id="RKI88204.1"/>
    </source>
</evidence>
<dbReference type="AlphaFoldDB" id="A0A3A9AAM3"/>
<dbReference type="PROSITE" id="PS51898">
    <property type="entry name" value="TYR_RECOMBINASE"/>
    <property type="match status" value="1"/>
</dbReference>
<dbReference type="GO" id="GO:0006310">
    <property type="term" value="P:DNA recombination"/>
    <property type="evidence" value="ECO:0007669"/>
    <property type="project" value="UniProtKB-KW"/>
</dbReference>
<evidence type="ECO:0000256" key="2">
    <source>
        <dbReference type="ARBA" id="ARBA00023125"/>
    </source>
</evidence>
<dbReference type="EMBL" id="RAYQ01000030">
    <property type="protein sequence ID" value="RKI88204.1"/>
    <property type="molecule type" value="Genomic_DNA"/>
</dbReference>
<dbReference type="Pfam" id="PF00589">
    <property type="entry name" value="Phage_integrase"/>
    <property type="match status" value="1"/>
</dbReference>
<dbReference type="CDD" id="cd01189">
    <property type="entry name" value="INT_ICEBs1_C_like"/>
    <property type="match status" value="1"/>
</dbReference>
<keyword evidence="3" id="KW-0233">DNA recombination</keyword>
<evidence type="ECO:0000259" key="4">
    <source>
        <dbReference type="PROSITE" id="PS51898"/>
    </source>
</evidence>
<dbReference type="GO" id="GO:0003677">
    <property type="term" value="F:DNA binding"/>
    <property type="evidence" value="ECO:0007669"/>
    <property type="project" value="UniProtKB-KW"/>
</dbReference>
<dbReference type="InterPro" id="IPR002104">
    <property type="entry name" value="Integrase_catalytic"/>
</dbReference>
<dbReference type="Proteomes" id="UP000280696">
    <property type="component" value="Unassembled WGS sequence"/>
</dbReference>
<dbReference type="PANTHER" id="PTHR30349">
    <property type="entry name" value="PHAGE INTEGRASE-RELATED"/>
    <property type="match status" value="1"/>
</dbReference>
<comment type="caution">
    <text evidence="5">The sequence shown here is derived from an EMBL/GenBank/DDBJ whole genome shotgun (WGS) entry which is preliminary data.</text>
</comment>
<dbReference type="SUPFAM" id="SSF56349">
    <property type="entry name" value="DNA breaking-rejoining enzymes"/>
    <property type="match status" value="1"/>
</dbReference>
<proteinExistence type="inferred from homology"/>
<gene>
    <name evidence="5" type="ORF">D7V94_19700</name>
</gene>